<organism evidence="4 5">
    <name type="scientific">Peptidiphaga gingivicola</name>
    <dbReference type="NCBI Taxonomy" id="2741497"/>
    <lineage>
        <taxon>Bacteria</taxon>
        <taxon>Bacillati</taxon>
        <taxon>Actinomycetota</taxon>
        <taxon>Actinomycetes</taxon>
        <taxon>Actinomycetales</taxon>
        <taxon>Actinomycetaceae</taxon>
        <taxon>Peptidiphaga</taxon>
    </lineage>
</organism>
<proteinExistence type="inferred from homology"/>
<dbReference type="PROSITE" id="PS00139">
    <property type="entry name" value="THIOL_PROTEASE_CYS"/>
    <property type="match status" value="1"/>
</dbReference>
<dbReference type="Proteomes" id="UP000078368">
    <property type="component" value="Unassembled WGS sequence"/>
</dbReference>
<keyword evidence="2" id="KW-0645">Protease</keyword>
<evidence type="ECO:0000313" key="4">
    <source>
        <dbReference type="EMBL" id="OAP85847.1"/>
    </source>
</evidence>
<dbReference type="RefSeq" id="WP_064230801.1">
    <property type="nucleotide sequence ID" value="NZ_LVZK01000001.1"/>
</dbReference>
<dbReference type="InterPro" id="IPR001300">
    <property type="entry name" value="Peptidase_C2_calpain_cat"/>
</dbReference>
<dbReference type="OrthoDB" id="3253192at2"/>
<dbReference type="STRING" id="1823756.A4H34_01240"/>
<keyword evidence="2" id="KW-0378">Hydrolase</keyword>
<dbReference type="PROSITE" id="PS50203">
    <property type="entry name" value="CALPAIN_CAT"/>
    <property type="match status" value="1"/>
</dbReference>
<reference evidence="4 5" key="1">
    <citation type="submission" date="2016-04" db="EMBL/GenBank/DDBJ databases">
        <title>Peptidophaga gingivicola gen. nov., sp. nov., isolated from human subgingival plaque.</title>
        <authorList>
            <person name="Beall C.J."/>
            <person name="Mokrzan E.M."/>
            <person name="Griffen A.L."/>
            <person name="Leys E.J."/>
        </authorList>
    </citation>
    <scope>NUCLEOTIDE SEQUENCE [LARGE SCALE GENOMIC DNA]</scope>
    <source>
        <strain evidence="4 5">BA112</strain>
    </source>
</reference>
<feature type="active site" evidence="2">
    <location>
        <position position="208"/>
    </location>
</feature>
<gene>
    <name evidence="4" type="ORF">A4H34_01240</name>
</gene>
<keyword evidence="2" id="KW-0788">Thiol protease</keyword>
<name>A0A179B298_9ACTO</name>
<dbReference type="GO" id="GO:0004198">
    <property type="term" value="F:calcium-dependent cysteine-type endopeptidase activity"/>
    <property type="evidence" value="ECO:0007669"/>
    <property type="project" value="InterPro"/>
</dbReference>
<dbReference type="InterPro" id="IPR038765">
    <property type="entry name" value="Papain-like_cys_pep_sf"/>
</dbReference>
<protein>
    <recommendedName>
        <fullName evidence="3">Calpain catalytic domain-containing protein</fullName>
    </recommendedName>
</protein>
<dbReference type="AlphaFoldDB" id="A0A179B298"/>
<feature type="active site" evidence="2">
    <location>
        <position position="409"/>
    </location>
</feature>
<keyword evidence="5" id="KW-1185">Reference proteome</keyword>
<feature type="active site" evidence="2">
    <location>
        <position position="393"/>
    </location>
</feature>
<sequence length="446" mass="48511">MHVPVFTLFARDIPGSPDGIFAFATVLREKAKAGEAVFVAVRQSDGLAPSWRGTSADEYIKSKDAAADDFMNLTDGLYKAAETLDGYAWSLRAHQSTAAEYKATLENYDRQLEQAPISQKGQVYNSLLSAAEEVRNSFTTLVEETEADMRVCAAELRNYLHIEALNYDKHGNNHGHQHKLSDADIARINGQLDRLDPSTVGQGKIGDCYYLAALGALMSTEKGRRHVRSCIRAHYDESGKQDGYLVTVYDNPLHPKTSRSQTVFVADVYEHGAVGDGSRPSVASLFEAAYGQVHPGGTRSSVGKRPGIDGGVAPKGFRHITGGSAHDVHPQKGPCGEFHYDDHKRQQIIEAAKTKAVVANTDKGMPGYNSKGEGHTVVEIDGKKQDMKMSPGHVYTLTRADASGVTLRNPWGHNDLASGGHAGAEFKMSWKQFETYCNSATIGEIP</sequence>
<comment type="similarity">
    <text evidence="1">Belongs to the peptidase C2 family.</text>
</comment>
<accession>A0A179B298</accession>
<feature type="domain" description="Calpain catalytic" evidence="3">
    <location>
        <begin position="197"/>
        <end position="430"/>
    </location>
</feature>
<evidence type="ECO:0000313" key="5">
    <source>
        <dbReference type="Proteomes" id="UP000078368"/>
    </source>
</evidence>
<dbReference type="SUPFAM" id="SSF54001">
    <property type="entry name" value="Cysteine proteinases"/>
    <property type="match status" value="1"/>
</dbReference>
<comment type="caution">
    <text evidence="4">The sequence shown here is derived from an EMBL/GenBank/DDBJ whole genome shotgun (WGS) entry which is preliminary data.</text>
</comment>
<evidence type="ECO:0000259" key="3">
    <source>
        <dbReference type="PROSITE" id="PS50203"/>
    </source>
</evidence>
<evidence type="ECO:0000256" key="2">
    <source>
        <dbReference type="PROSITE-ProRule" id="PRU00239"/>
    </source>
</evidence>
<dbReference type="GO" id="GO:0006508">
    <property type="term" value="P:proteolysis"/>
    <property type="evidence" value="ECO:0007669"/>
    <property type="project" value="UniProtKB-KW"/>
</dbReference>
<dbReference type="EMBL" id="LVZK01000001">
    <property type="protein sequence ID" value="OAP85847.1"/>
    <property type="molecule type" value="Genomic_DNA"/>
</dbReference>
<evidence type="ECO:0000256" key="1">
    <source>
        <dbReference type="ARBA" id="ARBA00007623"/>
    </source>
</evidence>
<dbReference type="InterPro" id="IPR000169">
    <property type="entry name" value="Pept_cys_AS"/>
</dbReference>